<evidence type="ECO:0000256" key="2">
    <source>
        <dbReference type="ARBA" id="ARBA00022729"/>
    </source>
</evidence>
<accession>A0A7D9IQP7</accession>
<proteinExistence type="predicted"/>
<name>A0A7D9IQP7_PARCT</name>
<evidence type="ECO:0000313" key="7">
    <source>
        <dbReference type="Proteomes" id="UP001152795"/>
    </source>
</evidence>
<dbReference type="PANTHER" id="PTHR46513">
    <property type="entry name" value="VITELLOGENIN RECEPTOR-LIKE PROTEIN-RELATED-RELATED"/>
    <property type="match status" value="1"/>
</dbReference>
<evidence type="ECO:0000256" key="4">
    <source>
        <dbReference type="ARBA" id="ARBA00023157"/>
    </source>
</evidence>
<reference evidence="6" key="1">
    <citation type="submission" date="2020-04" db="EMBL/GenBank/DDBJ databases">
        <authorList>
            <person name="Alioto T."/>
            <person name="Alioto T."/>
            <person name="Gomez Garrido J."/>
        </authorList>
    </citation>
    <scope>NUCLEOTIDE SEQUENCE</scope>
    <source>
        <strain evidence="6">A484AB</strain>
    </source>
</reference>
<evidence type="ECO:0000256" key="1">
    <source>
        <dbReference type="ARBA" id="ARBA00022536"/>
    </source>
</evidence>
<evidence type="ECO:0000256" key="5">
    <source>
        <dbReference type="ARBA" id="ARBA00023180"/>
    </source>
</evidence>
<dbReference type="InterPro" id="IPR050778">
    <property type="entry name" value="Cueball_EGF_LRP_Nidogen"/>
</dbReference>
<dbReference type="SUPFAM" id="SSF57184">
    <property type="entry name" value="Growth factor receptor domain"/>
    <property type="match status" value="1"/>
</dbReference>
<dbReference type="Proteomes" id="UP001152795">
    <property type="component" value="Unassembled WGS sequence"/>
</dbReference>
<keyword evidence="1" id="KW-0245">EGF-like domain</keyword>
<dbReference type="InterPro" id="IPR000742">
    <property type="entry name" value="EGF"/>
</dbReference>
<evidence type="ECO:0000256" key="3">
    <source>
        <dbReference type="ARBA" id="ARBA00022737"/>
    </source>
</evidence>
<dbReference type="Pfam" id="PF00058">
    <property type="entry name" value="Ldl_recept_b"/>
    <property type="match status" value="6"/>
</dbReference>
<keyword evidence="3" id="KW-0677">Repeat</keyword>
<protein>
    <submittedName>
        <fullName evidence="6">Low-density lipo receptor-related 6</fullName>
    </submittedName>
</protein>
<organism evidence="6 7">
    <name type="scientific">Paramuricea clavata</name>
    <name type="common">Red gorgonian</name>
    <name type="synonym">Violescent sea-whip</name>
    <dbReference type="NCBI Taxonomy" id="317549"/>
    <lineage>
        <taxon>Eukaryota</taxon>
        <taxon>Metazoa</taxon>
        <taxon>Cnidaria</taxon>
        <taxon>Anthozoa</taxon>
        <taxon>Octocorallia</taxon>
        <taxon>Malacalcyonacea</taxon>
        <taxon>Plexauridae</taxon>
        <taxon>Paramuricea</taxon>
    </lineage>
</organism>
<keyword evidence="6" id="KW-0675">Receptor</keyword>
<gene>
    <name evidence="6" type="ORF">PACLA_8A026366</name>
</gene>
<dbReference type="Gene3D" id="2.120.10.30">
    <property type="entry name" value="TolB, C-terminal domain"/>
    <property type="match status" value="3"/>
</dbReference>
<dbReference type="AlphaFoldDB" id="A0A7D9IQP7"/>
<feature type="non-terminal residue" evidence="6">
    <location>
        <position position="1"/>
    </location>
</feature>
<dbReference type="InterPro" id="IPR011042">
    <property type="entry name" value="6-blade_b-propeller_TolB-like"/>
</dbReference>
<keyword evidence="7" id="KW-1185">Reference proteome</keyword>
<keyword evidence="4" id="KW-1015">Disulfide bond</keyword>
<dbReference type="SUPFAM" id="SSF63825">
    <property type="entry name" value="YWTD domain"/>
    <property type="match status" value="3"/>
</dbReference>
<dbReference type="PANTHER" id="PTHR46513:SF41">
    <property type="entry name" value="LOW-DENSITY LIPOPROTEIN RECEPTOR-RELATED PROTEIN"/>
    <property type="match status" value="1"/>
</dbReference>
<keyword evidence="2" id="KW-0732">Signal</keyword>
<evidence type="ECO:0000313" key="6">
    <source>
        <dbReference type="EMBL" id="CAB4012621.1"/>
    </source>
</evidence>
<dbReference type="PROSITE" id="PS51120">
    <property type="entry name" value="LDLRB"/>
    <property type="match status" value="7"/>
</dbReference>
<dbReference type="FunFam" id="2.120.10.30:FF:000241">
    <property type="entry name" value="Low-density lipoprotein receptor-related protein 6"/>
    <property type="match status" value="3"/>
</dbReference>
<dbReference type="InterPro" id="IPR000033">
    <property type="entry name" value="LDLR_classB_rpt"/>
</dbReference>
<keyword evidence="5" id="KW-0325">Glycoprotein</keyword>
<dbReference type="SMART" id="SM00135">
    <property type="entry name" value="LY"/>
    <property type="match status" value="12"/>
</dbReference>
<dbReference type="SMART" id="SM00181">
    <property type="entry name" value="EGF"/>
    <property type="match status" value="3"/>
</dbReference>
<dbReference type="InterPro" id="IPR009030">
    <property type="entry name" value="Growth_fac_rcpt_cys_sf"/>
</dbReference>
<dbReference type="Pfam" id="PF14670">
    <property type="entry name" value="FXa_inhibition"/>
    <property type="match status" value="2"/>
</dbReference>
<dbReference type="EMBL" id="CACRXK020007577">
    <property type="protein sequence ID" value="CAB4012621.1"/>
    <property type="molecule type" value="Genomic_DNA"/>
</dbReference>
<sequence>MYWSDWGSHPKLERAWLDGTHREVLVNTSIQWPNGLALDYIERKVYWADAKLDKIEVCNLNGSGRRVVLDKEVPHIYGFGLIGKHLYWTDWQRRNLQKIHVDSSQNKDIIAELPAVMGLKVVDMNLKYGGNDCQKNNGNCSHLCLYTPVGVQCECPMGLELTKDNMTCVVPEAFLLFSRMKSIRRISIDTSNGDKPIPIPGIVDANAVDFHINHSKVFWTDLEAKKISRAFINGSQAEVVIDVDLIWPDGLAVDWVANNIYWTDSHLERIECSRLDGRYRKTLIWKGLNEPHSLALDPGKGYMYWTEWRDSAAILRANMDGTDMIILIQNHTLMARPRALVIDFFEDIIYWTEEHLNCISRARIDGTGLENVISSSLPHPNCLTQYKDFIYWGDQDDQTISRASKKNGGNRTRIEGNIGYIMDMKIFHNSRQIGWNECGDNNGGCSHLCLALPQEKYTCACPNHYTLDNKTKTSCISPQLFLLYSGEQRVRRQTMDHADNFDVFLPLNIQNKVRALEYDLTTDMIYWIDAYDDHANIYRSFPNGTQKEEIATSDDKEVLTAPLDIALDPYGKQLYWTDDISKNIKVTSLTTNVVGTLVSGELGNPTSIALDPKRGYMYWTNFTDKTASIEKARMSGGRDQDEQVYNKDVNNVELGPLVVDPDGEFLYFVEKKSQKFIRLSLKDLTEEKLDVRNLMEVRGLAVYGDYLYWVDTQSGKLNRVNKMTGQGEQLVQGGIKEPTDVLVVDKHSFDVNHPCIKNNSGCSHLCYVSHGQALCSCPKYLNLGDNKRTCE</sequence>
<dbReference type="OrthoDB" id="72419at2759"/>
<comment type="caution">
    <text evidence="6">The sequence shown here is derived from an EMBL/GenBank/DDBJ whole genome shotgun (WGS) entry which is preliminary data.</text>
</comment>